<name>A0A6G0VYC4_APHCR</name>
<reference evidence="6 7" key="1">
    <citation type="submission" date="2019-08" db="EMBL/GenBank/DDBJ databases">
        <title>Whole genome of Aphis craccivora.</title>
        <authorList>
            <person name="Voronova N.V."/>
            <person name="Shulinski R.S."/>
            <person name="Bandarenka Y.V."/>
            <person name="Zhorov D.G."/>
            <person name="Warner D."/>
        </authorList>
    </citation>
    <scope>NUCLEOTIDE SEQUENCE [LARGE SCALE GENOMIC DNA]</scope>
    <source>
        <strain evidence="6">180601</strain>
        <tissue evidence="6">Whole Body</tissue>
    </source>
</reference>
<dbReference type="Pfam" id="PF05485">
    <property type="entry name" value="THAP"/>
    <property type="match status" value="1"/>
</dbReference>
<protein>
    <recommendedName>
        <fullName evidence="5">THAP-type domain-containing protein</fullName>
    </recommendedName>
</protein>
<dbReference type="EMBL" id="VUJU01010938">
    <property type="protein sequence ID" value="KAF0712387.1"/>
    <property type="molecule type" value="Genomic_DNA"/>
</dbReference>
<keyword evidence="7" id="KW-1185">Reference proteome</keyword>
<dbReference type="SUPFAM" id="SSF57716">
    <property type="entry name" value="Glucocorticoid receptor-like (DNA-binding domain)"/>
    <property type="match status" value="1"/>
</dbReference>
<evidence type="ECO:0000256" key="4">
    <source>
        <dbReference type="ARBA" id="ARBA00023125"/>
    </source>
</evidence>
<evidence type="ECO:0000256" key="3">
    <source>
        <dbReference type="ARBA" id="ARBA00022833"/>
    </source>
</evidence>
<gene>
    <name evidence="6" type="ORF">FWK35_00030132</name>
</gene>
<evidence type="ECO:0000256" key="1">
    <source>
        <dbReference type="ARBA" id="ARBA00022723"/>
    </source>
</evidence>
<dbReference type="SMART" id="SM00980">
    <property type="entry name" value="THAP"/>
    <property type="match status" value="1"/>
</dbReference>
<dbReference type="OrthoDB" id="6616575at2759"/>
<dbReference type="AlphaFoldDB" id="A0A6G0VYC4"/>
<dbReference type="Pfam" id="PF21787">
    <property type="entry name" value="TNP-like_RNaseH_N"/>
    <property type="match status" value="1"/>
</dbReference>
<feature type="domain" description="THAP-type" evidence="5">
    <location>
        <begin position="1"/>
        <end position="67"/>
    </location>
</feature>
<evidence type="ECO:0000259" key="5">
    <source>
        <dbReference type="SMART" id="SM00980"/>
    </source>
</evidence>
<organism evidence="6 7">
    <name type="scientific">Aphis craccivora</name>
    <name type="common">Cowpea aphid</name>
    <dbReference type="NCBI Taxonomy" id="307492"/>
    <lineage>
        <taxon>Eukaryota</taxon>
        <taxon>Metazoa</taxon>
        <taxon>Ecdysozoa</taxon>
        <taxon>Arthropoda</taxon>
        <taxon>Hexapoda</taxon>
        <taxon>Insecta</taxon>
        <taxon>Pterygota</taxon>
        <taxon>Neoptera</taxon>
        <taxon>Paraneoptera</taxon>
        <taxon>Hemiptera</taxon>
        <taxon>Sternorrhyncha</taxon>
        <taxon>Aphidomorpha</taxon>
        <taxon>Aphidoidea</taxon>
        <taxon>Aphididae</taxon>
        <taxon>Aphidini</taxon>
        <taxon>Aphis</taxon>
        <taxon>Aphis</taxon>
    </lineage>
</organism>
<dbReference type="Proteomes" id="UP000478052">
    <property type="component" value="Unassembled WGS sequence"/>
</dbReference>
<keyword evidence="1" id="KW-0479">Metal-binding</keyword>
<keyword evidence="2" id="KW-0863">Zinc-finger</keyword>
<evidence type="ECO:0000313" key="7">
    <source>
        <dbReference type="Proteomes" id="UP000478052"/>
    </source>
</evidence>
<keyword evidence="3" id="KW-0862">Zinc</keyword>
<keyword evidence="4" id="KW-0238">DNA-binding</keyword>
<dbReference type="InterPro" id="IPR038441">
    <property type="entry name" value="THAP_Znf_sf"/>
</dbReference>
<dbReference type="InterPro" id="IPR048365">
    <property type="entry name" value="TNP-like_RNaseH_N"/>
</dbReference>
<dbReference type="InterPro" id="IPR006612">
    <property type="entry name" value="THAP_Znf"/>
</dbReference>
<feature type="non-terminal residue" evidence="6">
    <location>
        <position position="567"/>
    </location>
</feature>
<dbReference type="Gene3D" id="6.20.210.20">
    <property type="entry name" value="THAP domain"/>
    <property type="match status" value="1"/>
</dbReference>
<sequence length="567" mass="65174">MRCCVPNCNSSIGSTFGIPKNAFDLWQNALGIELKSNYRVCELHFETDDIIKTWVSGQSQFSFNIDLFYSIIILFTLRVLICYKRPKLREGAIPIVNEDVQLDHSYYKIVGNEFPEFSSVLSEMPYKKIETENRKKVIEPKMAFIDTKLFEFVLKSHKLINIPPKWYIDIGHKSNSNDTFIGFHFLGPYRDDFSRAIEKQIILTSDSSLIIHIYGKVINTEEIGLSSDYKPESVEQLENFIELLNKLKVCHGSILTSEYTEIQSTFGPQFVESYGQWRHSNCTKIIINDINGSGICMWCKKLWYSIKNKKARQNSRIYFSPNKKKKIVKLQKTKDIVKRKYLRATIKINTMYKTLNTIKEEMVGISNKNLSQILENSNVPNCQKDLIFEIFKASKVVNSKNRKYSENWILLCLLFQIRSPTGYKFLRDHNILPLPCINTVRKYLLAIKIGCGFDPNLFKLLKKKFSTKNKFQCKGILLLDEIFLRESISVSSRTLTYTGLEDCGDEIESKQESNLKANHGLVFMWQSLGENVAQPVAVFASHGPIKGVDLAKLVVKAILLIEDSGGE</sequence>
<accession>A0A6G0VYC4</accession>
<comment type="caution">
    <text evidence="6">The sequence shown here is derived from an EMBL/GenBank/DDBJ whole genome shotgun (WGS) entry which is preliminary data.</text>
</comment>
<dbReference type="GO" id="GO:0008270">
    <property type="term" value="F:zinc ion binding"/>
    <property type="evidence" value="ECO:0007669"/>
    <property type="project" value="UniProtKB-KW"/>
</dbReference>
<evidence type="ECO:0000313" key="6">
    <source>
        <dbReference type="EMBL" id="KAF0712387.1"/>
    </source>
</evidence>
<evidence type="ECO:0000256" key="2">
    <source>
        <dbReference type="ARBA" id="ARBA00022771"/>
    </source>
</evidence>
<proteinExistence type="predicted"/>
<dbReference type="GO" id="GO:0003677">
    <property type="term" value="F:DNA binding"/>
    <property type="evidence" value="ECO:0007669"/>
    <property type="project" value="UniProtKB-KW"/>
</dbReference>